<dbReference type="Proteomes" id="UP000077271">
    <property type="component" value="Unassembled WGS sequence"/>
</dbReference>
<proteinExistence type="predicted"/>
<accession>A0A177KHH4</accession>
<gene>
    <name evidence="1" type="ORF">AWH48_13485</name>
</gene>
<evidence type="ECO:0000313" key="1">
    <source>
        <dbReference type="EMBL" id="OAH52819.1"/>
    </source>
</evidence>
<dbReference type="RefSeq" id="WP_018393338.1">
    <property type="nucleotide sequence ID" value="NZ_LQWZ01000037.1"/>
</dbReference>
<dbReference type="AlphaFoldDB" id="A0A177KHH4"/>
<name>A0A177KHH4_9BACI</name>
<reference evidence="1 2" key="1">
    <citation type="submission" date="2016-01" db="EMBL/GenBank/DDBJ databases">
        <title>Investigation of taxonomic status of Bacillus aminovorans.</title>
        <authorList>
            <person name="Verma A."/>
            <person name="Pal Y."/>
            <person name="Krishnamurthi S."/>
        </authorList>
    </citation>
    <scope>NUCLEOTIDE SEQUENCE [LARGE SCALE GENOMIC DNA]</scope>
    <source>
        <strain evidence="1 2">DSM 4337</strain>
    </source>
</reference>
<sequence>MNLFIREHEVIVTGVPYVQNESDNELQENLLLSSILEEVIEEELSEKPGKAEIEFQTLLK</sequence>
<dbReference type="EMBL" id="LQWZ01000037">
    <property type="protein sequence ID" value="OAH52819.1"/>
    <property type="molecule type" value="Genomic_DNA"/>
</dbReference>
<evidence type="ECO:0000313" key="2">
    <source>
        <dbReference type="Proteomes" id="UP000077271"/>
    </source>
</evidence>
<comment type="caution">
    <text evidence="1">The sequence shown here is derived from an EMBL/GenBank/DDBJ whole genome shotgun (WGS) entry which is preliminary data.</text>
</comment>
<organism evidence="1 2">
    <name type="scientific">Domibacillus aminovorans</name>
    <dbReference type="NCBI Taxonomy" id="29332"/>
    <lineage>
        <taxon>Bacteria</taxon>
        <taxon>Bacillati</taxon>
        <taxon>Bacillota</taxon>
        <taxon>Bacilli</taxon>
        <taxon>Bacillales</taxon>
        <taxon>Bacillaceae</taxon>
        <taxon>Domibacillus</taxon>
    </lineage>
</organism>
<protein>
    <submittedName>
        <fullName evidence="1">Uncharacterized protein</fullName>
    </submittedName>
</protein>